<keyword evidence="2" id="KW-0945">Host-virus interaction</keyword>
<keyword evidence="9" id="KW-1185">Reference proteome</keyword>
<evidence type="ECO:0000313" key="8">
    <source>
        <dbReference type="EMBL" id="DAD50754.1"/>
    </source>
</evidence>
<dbReference type="Pfam" id="PF03863">
    <property type="entry name" value="Phage_mat-A"/>
    <property type="match status" value="1"/>
</dbReference>
<dbReference type="Proteomes" id="UP000682307">
    <property type="component" value="Segment"/>
</dbReference>
<organism evidence="8 9">
    <name type="scientific">ssRNA phage SRR7473382_3</name>
    <dbReference type="NCBI Taxonomy" id="2786628"/>
    <lineage>
        <taxon>Viruses</taxon>
        <taxon>Riboviria</taxon>
        <taxon>Orthornavirae</taxon>
        <taxon>Lenarviricota</taxon>
        <taxon>Leviviricetes</taxon>
        <taxon>Norzivirales</taxon>
        <taxon>Fiersviridae</taxon>
        <taxon>Darnbovirus</taxon>
        <taxon>Darnbovirus asiadaptatum</taxon>
    </lineage>
</organism>
<dbReference type="GO" id="GO:0044423">
    <property type="term" value="C:virion component"/>
    <property type="evidence" value="ECO:0007669"/>
    <property type="project" value="UniProtKB-KW"/>
</dbReference>
<evidence type="ECO:0000256" key="7">
    <source>
        <dbReference type="ARBA" id="ARBA00035110"/>
    </source>
</evidence>
<proteinExistence type="inferred from homology"/>
<evidence type="ECO:0000256" key="6">
    <source>
        <dbReference type="ARBA" id="ARBA00023296"/>
    </source>
</evidence>
<comment type="subcellular location">
    <subcellularLocation>
        <location evidence="1">Virion</location>
    </subcellularLocation>
</comment>
<evidence type="ECO:0000313" key="9">
    <source>
        <dbReference type="Proteomes" id="UP000682307"/>
    </source>
</evidence>
<dbReference type="KEGG" id="vg:80398260"/>
<gene>
    <name evidence="8" type="primary">SRR7473382_3_1</name>
</gene>
<keyword evidence="3" id="KW-1161">Viral attachment to host cell</keyword>
<keyword evidence="5" id="KW-1175">Viral attachment to host cell pilus</keyword>
<dbReference type="EMBL" id="BK013618">
    <property type="protein sequence ID" value="DAD50754.1"/>
    <property type="molecule type" value="Genomic_RNA"/>
</dbReference>
<evidence type="ECO:0000256" key="1">
    <source>
        <dbReference type="ARBA" id="ARBA00004328"/>
    </source>
</evidence>
<keyword evidence="6" id="KW-1160">Virus entry into host cell</keyword>
<dbReference type="GeneID" id="80398260"/>
<dbReference type="GO" id="GO:0039666">
    <property type="term" value="P:virion attachment to host cell pilus"/>
    <property type="evidence" value="ECO:0007669"/>
    <property type="project" value="UniProtKB-KW"/>
</dbReference>
<comment type="similarity">
    <text evidence="7">Belongs to the Leviviricetes maturation protein family.</text>
</comment>
<evidence type="ECO:0000256" key="5">
    <source>
        <dbReference type="ARBA" id="ARBA00023104"/>
    </source>
</evidence>
<reference evidence="8" key="1">
    <citation type="submission" date="2020-09" db="EMBL/GenBank/DDBJ databases">
        <title>Leviviricetes taxonomy.</title>
        <authorList>
            <person name="Stockdale S.R."/>
            <person name="Callanan J."/>
            <person name="Adriaenssens E.M."/>
            <person name="Kuhn J.H."/>
            <person name="Rumnieks J."/>
            <person name="Shkoporov A."/>
            <person name="Draper L.A."/>
            <person name="Ross P."/>
            <person name="Hill C."/>
        </authorList>
    </citation>
    <scope>NUCLEOTIDE SEQUENCE</scope>
</reference>
<sequence length="421" mass="48073">MKPRSVTLQSNSNYFIWLTASSRTPDTPRNVLTHLSQLTDIVSDDVKRRRPNPPLGLKESKRNGYKTNFVREPKNTTYTKRVIYYPNGAHEVQNTRYPDLFPYPRYVYSGGQPPTSLVYTDFGDPALLARADKRLKSKFFNKLKNSEVDLALTLAERTQTKVMIARRAVLLLNVKRWAKAFWKRIRQRSIQQHESIAKAMANAWLELVYGWKQLANDIFGIASFTASRSMNRYVKIREAVSNTSRSKSFTDNATGVHIDVEQANSVISEMKIHLNVTADPVLDLTRLATLNPIAIAWELVPFSFVFDWIINISNYLNELQTRCMFSTSLGGGYVTHVERCELTGRYPPGKTTGSFSTLTLRGEIKYRDIWTKKTRTLFGSAPLPVFPTLKSPLSLEHALTTLSLVVQRLKPKHMGRDGRYM</sequence>
<keyword evidence="4" id="KW-0946">Virion</keyword>
<dbReference type="RefSeq" id="YP_010769286.1">
    <property type="nucleotide sequence ID" value="NC_073929.1"/>
</dbReference>
<dbReference type="InterPro" id="IPR005563">
    <property type="entry name" value="A_protein"/>
</dbReference>
<evidence type="ECO:0000256" key="2">
    <source>
        <dbReference type="ARBA" id="ARBA00022581"/>
    </source>
</evidence>
<name>A0A8S5L0X3_9VIRU</name>
<protein>
    <submittedName>
        <fullName evidence="8">Maturation protein</fullName>
    </submittedName>
</protein>
<evidence type="ECO:0000256" key="4">
    <source>
        <dbReference type="ARBA" id="ARBA00022844"/>
    </source>
</evidence>
<evidence type="ECO:0000256" key="3">
    <source>
        <dbReference type="ARBA" id="ARBA00022804"/>
    </source>
</evidence>
<accession>A0A8S5L0X3</accession>